<dbReference type="InterPro" id="IPR016169">
    <property type="entry name" value="FAD-bd_PCMH_sub2"/>
</dbReference>
<comment type="caution">
    <text evidence="4">The sequence shown here is derived from an EMBL/GenBank/DDBJ whole genome shotgun (WGS) entry which is preliminary data.</text>
</comment>
<dbReference type="InterPro" id="IPR036318">
    <property type="entry name" value="FAD-bd_PCMH-like_sf"/>
</dbReference>
<dbReference type="InterPro" id="IPR036683">
    <property type="entry name" value="CO_DH_flav_C_dom_sf"/>
</dbReference>
<evidence type="ECO:0000313" key="5">
    <source>
        <dbReference type="Proteomes" id="UP000631535"/>
    </source>
</evidence>
<dbReference type="PANTHER" id="PTHR42659:SF1">
    <property type="entry name" value="OXIDOREDUCTASE"/>
    <property type="match status" value="1"/>
</dbReference>
<dbReference type="InterPro" id="IPR051312">
    <property type="entry name" value="Diverse_Substr_Oxidored"/>
</dbReference>
<dbReference type="Gene3D" id="3.30.43.10">
    <property type="entry name" value="Uridine Diphospho-n-acetylenolpyruvylglucosamine Reductase, domain 2"/>
    <property type="match status" value="1"/>
</dbReference>
<evidence type="ECO:0000256" key="1">
    <source>
        <dbReference type="ARBA" id="ARBA00023002"/>
    </source>
</evidence>
<dbReference type="Pfam" id="PF03450">
    <property type="entry name" value="CO_deh_flav_C"/>
    <property type="match status" value="1"/>
</dbReference>
<organism evidence="4 5">
    <name type="scientific">Streptomyces daqingensis</name>
    <dbReference type="NCBI Taxonomy" id="1472640"/>
    <lineage>
        <taxon>Bacteria</taxon>
        <taxon>Bacillati</taxon>
        <taxon>Actinomycetota</taxon>
        <taxon>Actinomycetes</taxon>
        <taxon>Kitasatosporales</taxon>
        <taxon>Streptomycetaceae</taxon>
        <taxon>Streptomyces</taxon>
    </lineage>
</organism>
<evidence type="ECO:0000256" key="2">
    <source>
        <dbReference type="SAM" id="MobiDB-lite"/>
    </source>
</evidence>
<dbReference type="InterPro" id="IPR002346">
    <property type="entry name" value="Mopterin_DH_FAD-bd"/>
</dbReference>
<dbReference type="Gene3D" id="3.30.390.50">
    <property type="entry name" value="CO dehydrogenase flavoprotein, C-terminal domain"/>
    <property type="match status" value="1"/>
</dbReference>
<dbReference type="SMART" id="SM01092">
    <property type="entry name" value="CO_deh_flav_C"/>
    <property type="match status" value="1"/>
</dbReference>
<dbReference type="InterPro" id="IPR016166">
    <property type="entry name" value="FAD-bd_PCMH"/>
</dbReference>
<dbReference type="EMBL" id="BMMP01000023">
    <property type="protein sequence ID" value="GGO57125.1"/>
    <property type="molecule type" value="Genomic_DNA"/>
</dbReference>
<dbReference type="SUPFAM" id="SSF56176">
    <property type="entry name" value="FAD-binding/transporter-associated domain-like"/>
    <property type="match status" value="1"/>
</dbReference>
<dbReference type="PANTHER" id="PTHR42659">
    <property type="entry name" value="XANTHINE DEHYDROGENASE SUBUNIT C-RELATED"/>
    <property type="match status" value="1"/>
</dbReference>
<evidence type="ECO:0000259" key="3">
    <source>
        <dbReference type="PROSITE" id="PS51387"/>
    </source>
</evidence>
<dbReference type="Pfam" id="PF00941">
    <property type="entry name" value="FAD_binding_5"/>
    <property type="match status" value="1"/>
</dbReference>
<accession>A0ABQ2MS81</accession>
<dbReference type="Proteomes" id="UP000631535">
    <property type="component" value="Unassembled WGS sequence"/>
</dbReference>
<dbReference type="PROSITE" id="PS51387">
    <property type="entry name" value="FAD_PCMH"/>
    <property type="match status" value="1"/>
</dbReference>
<dbReference type="InterPro" id="IPR005107">
    <property type="entry name" value="CO_DH_flav_C"/>
</dbReference>
<feature type="region of interest" description="Disordered" evidence="2">
    <location>
        <begin position="318"/>
        <end position="342"/>
    </location>
</feature>
<sequence>MPLRRVQRDRRRRPGGGRTVRPFAYVSARDVESAVEAVAEHPGARFLGGGTNLVDLMREGVERPRTVVDISRLPLTGIEELPDGGLRIGALVRNSRLAADPLVRSRCPVLAQAVLNGASGQLRNMATVGGNLLQRTRCPYFYDTASRCNKREPGAGCDAMEGFSRSAAVLGTSGECIAAHPSDMCVALAALDAVVEVRSVRGTRRVPFGELHRLPGGTPHIETALDGDELITAVELPPLPLAARSRYRKVRDRASYAFALVSVAAALEVRDGAVADVRLALGGVGAKPWRAHEAEALLRGAPAVEESFRRAADAEFAAAEGRSAPTGMPDSRRAADADGQGARAGNEFKIELGRRTVVAVLRRLADEGSGA</sequence>
<proteinExistence type="predicted"/>
<name>A0ABQ2MS81_9ACTN</name>
<dbReference type="SUPFAM" id="SSF55447">
    <property type="entry name" value="CO dehydrogenase flavoprotein C-terminal domain-like"/>
    <property type="match status" value="1"/>
</dbReference>
<protein>
    <submittedName>
        <fullName evidence="4">Carbon-monoxide dehydrogenase medium subunit</fullName>
    </submittedName>
</protein>
<gene>
    <name evidence="4" type="ORF">GCM10012287_52280</name>
</gene>
<reference evidence="5" key="1">
    <citation type="journal article" date="2019" name="Int. J. Syst. Evol. Microbiol.">
        <title>The Global Catalogue of Microorganisms (GCM) 10K type strain sequencing project: providing services to taxonomists for standard genome sequencing and annotation.</title>
        <authorList>
            <consortium name="The Broad Institute Genomics Platform"/>
            <consortium name="The Broad Institute Genome Sequencing Center for Infectious Disease"/>
            <person name="Wu L."/>
            <person name="Ma J."/>
        </authorList>
    </citation>
    <scope>NUCLEOTIDE SEQUENCE [LARGE SCALE GENOMIC DNA]</scope>
    <source>
        <strain evidence="5">CGMCC 4.7178</strain>
    </source>
</reference>
<dbReference type="InterPro" id="IPR016167">
    <property type="entry name" value="FAD-bd_PCMH_sub1"/>
</dbReference>
<dbReference type="Gene3D" id="3.30.465.10">
    <property type="match status" value="2"/>
</dbReference>
<keyword evidence="1" id="KW-0560">Oxidoreductase</keyword>
<evidence type="ECO:0000313" key="4">
    <source>
        <dbReference type="EMBL" id="GGO57125.1"/>
    </source>
</evidence>
<feature type="domain" description="FAD-binding PCMH-type" evidence="3">
    <location>
        <begin position="18"/>
        <end position="241"/>
    </location>
</feature>
<keyword evidence="5" id="KW-1185">Reference proteome</keyword>